<dbReference type="EMBL" id="QKLU01000005">
    <property type="protein sequence ID" value="PYF72823.1"/>
    <property type="molecule type" value="Genomic_DNA"/>
</dbReference>
<dbReference type="Gene3D" id="3.90.1150.200">
    <property type="match status" value="1"/>
</dbReference>
<comment type="caution">
    <text evidence="2">The sequence shown here is derived from an EMBL/GenBank/DDBJ whole genome shotgun (WGS) entry which is preliminary data.</text>
</comment>
<organism evidence="2 3">
    <name type="scientific">Pedobacter nutrimenti</name>
    <dbReference type="NCBI Taxonomy" id="1241337"/>
    <lineage>
        <taxon>Bacteria</taxon>
        <taxon>Pseudomonadati</taxon>
        <taxon>Bacteroidota</taxon>
        <taxon>Sphingobacteriia</taxon>
        <taxon>Sphingobacteriales</taxon>
        <taxon>Sphingobacteriaceae</taxon>
        <taxon>Pedobacter</taxon>
    </lineage>
</organism>
<sequence length="114" mass="12795">MNSVDQYIQSFPGPIQLILTQVRETIKKNAPQAEESISYAMPAYKLKTRPLIYFAAFKKHIGLYATPSAHRAFSDALSNYKKGKGSVQFPIDQPMPLDLIADMVRFKVKENSGS</sequence>
<evidence type="ECO:0000313" key="3">
    <source>
        <dbReference type="Proteomes" id="UP000248198"/>
    </source>
</evidence>
<dbReference type="InterPro" id="IPR014922">
    <property type="entry name" value="YdhG-like"/>
</dbReference>
<protein>
    <submittedName>
        <fullName evidence="2">Uncharacterized protein YdhG (YjbR/CyaY superfamily)</fullName>
    </submittedName>
</protein>
<keyword evidence="3" id="KW-1185">Reference proteome</keyword>
<feature type="domain" description="YdhG-like" evidence="1">
    <location>
        <begin position="18"/>
        <end position="107"/>
    </location>
</feature>
<gene>
    <name evidence="2" type="ORF">B0O44_105194</name>
</gene>
<evidence type="ECO:0000313" key="2">
    <source>
        <dbReference type="EMBL" id="PYF72823.1"/>
    </source>
</evidence>
<dbReference type="AlphaFoldDB" id="A0A318UBB2"/>
<dbReference type="Pfam" id="PF08818">
    <property type="entry name" value="DUF1801"/>
    <property type="match status" value="1"/>
</dbReference>
<evidence type="ECO:0000259" key="1">
    <source>
        <dbReference type="Pfam" id="PF08818"/>
    </source>
</evidence>
<name>A0A318UBB2_9SPHI</name>
<accession>A0A318UBB2</accession>
<dbReference type="SUPFAM" id="SSF159888">
    <property type="entry name" value="YdhG-like"/>
    <property type="match status" value="1"/>
</dbReference>
<dbReference type="RefSeq" id="WP_110832603.1">
    <property type="nucleotide sequence ID" value="NZ_QKLU01000005.1"/>
</dbReference>
<proteinExistence type="predicted"/>
<dbReference type="OrthoDB" id="115213at2"/>
<dbReference type="Proteomes" id="UP000248198">
    <property type="component" value="Unassembled WGS sequence"/>
</dbReference>
<reference evidence="2 3" key="1">
    <citation type="submission" date="2018-06" db="EMBL/GenBank/DDBJ databases">
        <title>Genomic Encyclopedia of Archaeal and Bacterial Type Strains, Phase II (KMG-II): from individual species to whole genera.</title>
        <authorList>
            <person name="Goeker M."/>
        </authorList>
    </citation>
    <scope>NUCLEOTIDE SEQUENCE [LARGE SCALE GENOMIC DNA]</scope>
    <source>
        <strain evidence="2 3">DSM 27372</strain>
    </source>
</reference>